<dbReference type="SUPFAM" id="SSF48317">
    <property type="entry name" value="Acid phosphatase/Vanadium-dependent haloperoxidase"/>
    <property type="match status" value="1"/>
</dbReference>
<dbReference type="STRING" id="529505.SAMN05421761_11441"/>
<evidence type="ECO:0000313" key="2">
    <source>
        <dbReference type="EMBL" id="SIT05997.1"/>
    </source>
</evidence>
<gene>
    <name evidence="2" type="ORF">SAMN05421761_11441</name>
</gene>
<keyword evidence="3" id="KW-1185">Reference proteome</keyword>
<dbReference type="InterPro" id="IPR036938">
    <property type="entry name" value="PAP2/HPO_sf"/>
</dbReference>
<feature type="transmembrane region" description="Helical" evidence="1">
    <location>
        <begin position="92"/>
        <end position="110"/>
    </location>
</feature>
<dbReference type="RefSeq" id="WP_076502449.1">
    <property type="nucleotide sequence ID" value="NZ_FTOP01000014.1"/>
</dbReference>
<keyword evidence="1" id="KW-0812">Transmembrane</keyword>
<evidence type="ECO:0000313" key="3">
    <source>
        <dbReference type="Proteomes" id="UP000186026"/>
    </source>
</evidence>
<feature type="transmembrane region" description="Helical" evidence="1">
    <location>
        <begin position="186"/>
        <end position="202"/>
    </location>
</feature>
<keyword evidence="1" id="KW-0472">Membrane</keyword>
<accession>A0A1N7P639</accession>
<feature type="transmembrane region" description="Helical" evidence="1">
    <location>
        <begin position="147"/>
        <end position="174"/>
    </location>
</feature>
<protein>
    <recommendedName>
        <fullName evidence="4">PAP2 superfamily protein</fullName>
    </recommendedName>
</protein>
<name>A0A1N7P639_9BACT</name>
<dbReference type="EMBL" id="FTOP01000014">
    <property type="protein sequence ID" value="SIT05997.1"/>
    <property type="molecule type" value="Genomic_DNA"/>
</dbReference>
<dbReference type="OrthoDB" id="966117at2"/>
<dbReference type="CDD" id="cd01610">
    <property type="entry name" value="PAP2_like"/>
    <property type="match status" value="1"/>
</dbReference>
<feature type="transmembrane region" description="Helical" evidence="1">
    <location>
        <begin position="49"/>
        <end position="71"/>
    </location>
</feature>
<dbReference type="AlphaFoldDB" id="A0A1N7P639"/>
<evidence type="ECO:0008006" key="4">
    <source>
        <dbReference type="Google" id="ProtNLM"/>
    </source>
</evidence>
<proteinExistence type="predicted"/>
<evidence type="ECO:0000256" key="1">
    <source>
        <dbReference type="SAM" id="Phobius"/>
    </source>
</evidence>
<organism evidence="2 3">
    <name type="scientific">Belliella pelovolcani</name>
    <dbReference type="NCBI Taxonomy" id="529505"/>
    <lineage>
        <taxon>Bacteria</taxon>
        <taxon>Pseudomonadati</taxon>
        <taxon>Bacteroidota</taxon>
        <taxon>Cytophagia</taxon>
        <taxon>Cytophagales</taxon>
        <taxon>Cyclobacteriaceae</taxon>
        <taxon>Belliella</taxon>
    </lineage>
</organism>
<dbReference type="Gene3D" id="1.20.144.10">
    <property type="entry name" value="Phosphatidic acid phosphatase type 2/haloperoxidase"/>
    <property type="match status" value="1"/>
</dbReference>
<dbReference type="Proteomes" id="UP000186026">
    <property type="component" value="Unassembled WGS sequence"/>
</dbReference>
<feature type="transmembrane region" description="Helical" evidence="1">
    <location>
        <begin position="21"/>
        <end position="43"/>
    </location>
</feature>
<reference evidence="3" key="1">
    <citation type="submission" date="2017-01" db="EMBL/GenBank/DDBJ databases">
        <authorList>
            <person name="Varghese N."/>
            <person name="Submissions S."/>
        </authorList>
    </citation>
    <scope>NUCLEOTIDE SEQUENCE [LARGE SCALE GENOMIC DNA]</scope>
    <source>
        <strain evidence="3">DSM 46698</strain>
    </source>
</reference>
<keyword evidence="1" id="KW-1133">Transmembrane helix</keyword>
<feature type="transmembrane region" description="Helical" evidence="1">
    <location>
        <begin position="116"/>
        <end position="135"/>
    </location>
</feature>
<sequence>MGFDRAKAIDAMGKRSNKIANLISIIGHPLMLGTVYVIFISFYELEQNTAWIISGLIIGLVTVPIIIHNWIKLKNGSYSNFDVSDQQERIGFYPFTIALFTVCFFVFFYFDFPKIVVKTTVFFTLMLCCMAVINFRTKASLHLAIALFIATKILSLSLPLAFIYLAFAFLIGWSRWYLGRHTQEELLIGSIVGGFCGWLAIFF</sequence>